<evidence type="ECO:0000256" key="1">
    <source>
        <dbReference type="SAM" id="Phobius"/>
    </source>
</evidence>
<name>I4F120_MODI5</name>
<dbReference type="OrthoDB" id="4864198at2"/>
<feature type="transmembrane region" description="Helical" evidence="1">
    <location>
        <begin position="20"/>
        <end position="39"/>
    </location>
</feature>
<gene>
    <name evidence="3" type="ordered locus">MODMU_3930</name>
</gene>
<evidence type="ECO:0000313" key="3">
    <source>
        <dbReference type="EMBL" id="CCH89333.1"/>
    </source>
</evidence>
<dbReference type="eggNOG" id="ENOG50336XJ">
    <property type="taxonomic scope" value="Bacteria"/>
</dbReference>
<dbReference type="Gene3D" id="3.30.70.2390">
    <property type="match status" value="1"/>
</dbReference>
<evidence type="ECO:0000313" key="4">
    <source>
        <dbReference type="Proteomes" id="UP000006461"/>
    </source>
</evidence>
<sequence length="177" mass="18543">MSEPTERRPAGARRRRPIPALAFLLVLALAALVVWWNVLTDEETRNEAQAAACSSASAAPQSLDPATVTLRVLNASEVAGKAGEVATTLQSRAFVVEEIANDNSGNEVTGVGELRFGPRGKSTAEYLQLYLPGSTLRPDTRATAVVDLVIGPDFAGLATEEQVDAALAPIASAENAC</sequence>
<keyword evidence="1" id="KW-1133">Transmembrane helix</keyword>
<accession>I4F120</accession>
<dbReference type="InterPro" id="IPR027381">
    <property type="entry name" value="LytR/CpsA/Psr_C"/>
</dbReference>
<dbReference type="EMBL" id="FO203431">
    <property type="protein sequence ID" value="CCH89333.1"/>
    <property type="molecule type" value="Genomic_DNA"/>
</dbReference>
<proteinExistence type="predicted"/>
<protein>
    <recommendedName>
        <fullName evidence="2">LytR/CpsA/Psr regulator C-terminal domain-containing protein</fullName>
    </recommendedName>
</protein>
<evidence type="ECO:0000259" key="2">
    <source>
        <dbReference type="Pfam" id="PF13399"/>
    </source>
</evidence>
<feature type="domain" description="LytR/CpsA/Psr regulator C-terminal" evidence="2">
    <location>
        <begin position="67"/>
        <end position="154"/>
    </location>
</feature>
<dbReference type="HOGENOM" id="CLU_1479360_0_0_11"/>
<dbReference type="AlphaFoldDB" id="I4F120"/>
<keyword evidence="1" id="KW-0472">Membrane</keyword>
<dbReference type="STRING" id="477641.MODMU_3930"/>
<dbReference type="OMA" id="PCTELFN"/>
<keyword evidence="4" id="KW-1185">Reference proteome</keyword>
<dbReference type="Pfam" id="PF13399">
    <property type="entry name" value="LytR_C"/>
    <property type="match status" value="1"/>
</dbReference>
<dbReference type="Proteomes" id="UP000006461">
    <property type="component" value="Chromosome"/>
</dbReference>
<dbReference type="KEGG" id="mmar:MODMU_3930"/>
<reference evidence="3 4" key="1">
    <citation type="journal article" date="2012" name="J. Bacteriol.">
        <title>Genome Sequence of Radiation-Resistant Modestobacter marinus Strain BC501, a Representative Actinobacterium That Thrives on Calcareous Stone Surfaces.</title>
        <authorList>
            <person name="Normand P."/>
            <person name="Gury J."/>
            <person name="Pujic P."/>
            <person name="Chouaia B."/>
            <person name="Crotti E."/>
            <person name="Brusetti L."/>
            <person name="Daffonchio D."/>
            <person name="Vacherie B."/>
            <person name="Barbe V."/>
            <person name="Medigue C."/>
            <person name="Calteau A."/>
            <person name="Ghodhbane-Gtari F."/>
            <person name="Essoussi I."/>
            <person name="Nouioui I."/>
            <person name="Abbassi-Ghozzi I."/>
            <person name="Gtari M."/>
        </authorList>
    </citation>
    <scope>NUCLEOTIDE SEQUENCE [LARGE SCALE GENOMIC DNA]</scope>
    <source>
        <strain evidence="4">BC 501</strain>
    </source>
</reference>
<keyword evidence="1" id="KW-0812">Transmembrane</keyword>
<organism evidence="3 4">
    <name type="scientific">Modestobacter italicus (strain DSM 44449 / CECT 9708 / BC 501)</name>
    <dbReference type="NCBI Taxonomy" id="2732864"/>
    <lineage>
        <taxon>Bacteria</taxon>
        <taxon>Bacillati</taxon>
        <taxon>Actinomycetota</taxon>
        <taxon>Actinomycetes</taxon>
        <taxon>Geodermatophilales</taxon>
        <taxon>Geodermatophilaceae</taxon>
        <taxon>Modestobacter</taxon>
    </lineage>
</organism>